<dbReference type="Gene3D" id="1.10.167.10">
    <property type="entry name" value="Regulator of G-protein Signalling 4, domain 2"/>
    <property type="match status" value="1"/>
</dbReference>
<dbReference type="InterPro" id="IPR001158">
    <property type="entry name" value="DIX"/>
</dbReference>
<evidence type="ECO:0000256" key="2">
    <source>
        <dbReference type="ARBA" id="ARBA00022490"/>
    </source>
</evidence>
<feature type="region of interest" description="Disordered" evidence="5">
    <location>
        <begin position="331"/>
        <end position="351"/>
    </location>
</feature>
<keyword evidence="9" id="KW-1185">Reference proteome</keyword>
<dbReference type="InterPro" id="IPR038207">
    <property type="entry name" value="DIX_dom_sf"/>
</dbReference>
<dbReference type="PANTHER" id="PTHR46102">
    <property type="entry name" value="AXIN"/>
    <property type="match status" value="1"/>
</dbReference>
<dbReference type="SMART" id="SM00021">
    <property type="entry name" value="DAX"/>
    <property type="match status" value="1"/>
</dbReference>
<dbReference type="SMART" id="SM00315">
    <property type="entry name" value="RGS"/>
    <property type="match status" value="1"/>
</dbReference>
<feature type="domain" description="DIX" evidence="7">
    <location>
        <begin position="687"/>
        <end position="776"/>
    </location>
</feature>
<comment type="caution">
    <text evidence="8">The sequence shown here is derived from an EMBL/GenBank/DDBJ whole genome shotgun (WGS) entry which is preliminary data.</text>
</comment>
<dbReference type="PROSITE" id="PS50132">
    <property type="entry name" value="RGS"/>
    <property type="match status" value="1"/>
</dbReference>
<evidence type="ECO:0000256" key="5">
    <source>
        <dbReference type="SAM" id="MobiDB-lite"/>
    </source>
</evidence>
<evidence type="ECO:0000313" key="9">
    <source>
        <dbReference type="Proteomes" id="UP001162164"/>
    </source>
</evidence>
<feature type="region of interest" description="Disordered" evidence="5">
    <location>
        <begin position="448"/>
        <end position="502"/>
    </location>
</feature>
<organism evidence="8 9">
    <name type="scientific">Molorchus minor</name>
    <dbReference type="NCBI Taxonomy" id="1323400"/>
    <lineage>
        <taxon>Eukaryota</taxon>
        <taxon>Metazoa</taxon>
        <taxon>Ecdysozoa</taxon>
        <taxon>Arthropoda</taxon>
        <taxon>Hexapoda</taxon>
        <taxon>Insecta</taxon>
        <taxon>Pterygota</taxon>
        <taxon>Neoptera</taxon>
        <taxon>Endopterygota</taxon>
        <taxon>Coleoptera</taxon>
        <taxon>Polyphaga</taxon>
        <taxon>Cucujiformia</taxon>
        <taxon>Chrysomeloidea</taxon>
        <taxon>Cerambycidae</taxon>
        <taxon>Lamiinae</taxon>
        <taxon>Monochamini</taxon>
        <taxon>Molorchus</taxon>
    </lineage>
</organism>
<evidence type="ECO:0000256" key="1">
    <source>
        <dbReference type="ARBA" id="ARBA00004496"/>
    </source>
</evidence>
<evidence type="ECO:0000256" key="4">
    <source>
        <dbReference type="PROSITE-ProRule" id="PRU00069"/>
    </source>
</evidence>
<accession>A0ABQ9JJ87</accession>
<proteinExistence type="predicted"/>
<dbReference type="InterPro" id="IPR043581">
    <property type="entry name" value="Axin-like"/>
</dbReference>
<keyword evidence="3 4" id="KW-0879">Wnt signaling pathway</keyword>
<feature type="region of interest" description="Disordered" evidence="5">
    <location>
        <begin position="213"/>
        <end position="243"/>
    </location>
</feature>
<name>A0ABQ9JJ87_9CUCU</name>
<evidence type="ECO:0000313" key="8">
    <source>
        <dbReference type="EMBL" id="KAJ8978250.1"/>
    </source>
</evidence>
<evidence type="ECO:0000259" key="7">
    <source>
        <dbReference type="PROSITE" id="PS50841"/>
    </source>
</evidence>
<evidence type="ECO:0008006" key="10">
    <source>
        <dbReference type="Google" id="ProtNLM"/>
    </source>
</evidence>
<feature type="compositionally biased region" description="Polar residues" evidence="5">
    <location>
        <begin position="331"/>
        <end position="340"/>
    </location>
</feature>
<dbReference type="SUPFAM" id="SSF48097">
    <property type="entry name" value="Regulator of G-protein signaling, RGS"/>
    <property type="match status" value="1"/>
</dbReference>
<feature type="domain" description="RGS" evidence="6">
    <location>
        <begin position="115"/>
        <end position="174"/>
    </location>
</feature>
<feature type="compositionally biased region" description="Polar residues" evidence="5">
    <location>
        <begin position="655"/>
        <end position="670"/>
    </location>
</feature>
<dbReference type="InterPro" id="IPR016137">
    <property type="entry name" value="RGS"/>
</dbReference>
<feature type="compositionally biased region" description="Basic and acidic residues" evidence="5">
    <location>
        <begin position="22"/>
        <end position="37"/>
    </location>
</feature>
<feature type="region of interest" description="Disordered" evidence="5">
    <location>
        <begin position="652"/>
        <end position="680"/>
    </location>
</feature>
<gene>
    <name evidence="8" type="ORF">NQ317_012606</name>
</gene>
<evidence type="ECO:0000259" key="6">
    <source>
        <dbReference type="PROSITE" id="PS50132"/>
    </source>
</evidence>
<dbReference type="InterPro" id="IPR036305">
    <property type="entry name" value="RGS_sf"/>
</dbReference>
<feature type="compositionally biased region" description="Polar residues" evidence="5">
    <location>
        <begin position="573"/>
        <end position="595"/>
    </location>
</feature>
<feature type="compositionally biased region" description="Basic and acidic residues" evidence="5">
    <location>
        <begin position="1"/>
        <end position="11"/>
    </location>
</feature>
<keyword evidence="2" id="KW-0963">Cytoplasm</keyword>
<feature type="region of interest" description="Disordered" evidence="5">
    <location>
        <begin position="1"/>
        <end position="57"/>
    </location>
</feature>
<feature type="region of interest" description="Disordered" evidence="5">
    <location>
        <begin position="75"/>
        <end position="108"/>
    </location>
</feature>
<feature type="compositionally biased region" description="Polar residues" evidence="5">
    <location>
        <begin position="83"/>
        <end position="105"/>
    </location>
</feature>
<dbReference type="PROSITE" id="PS50841">
    <property type="entry name" value="DIX"/>
    <property type="match status" value="1"/>
</dbReference>
<protein>
    <recommendedName>
        <fullName evidence="10">Axin</fullName>
    </recommendedName>
</protein>
<evidence type="ECO:0000256" key="3">
    <source>
        <dbReference type="ARBA" id="ARBA00022687"/>
    </source>
</evidence>
<dbReference type="InterPro" id="IPR014936">
    <property type="entry name" value="Axin_b-cat-bd"/>
</dbReference>
<dbReference type="InterPro" id="IPR044926">
    <property type="entry name" value="RGS_subdomain_2"/>
</dbReference>
<dbReference type="EMBL" id="JAPWTJ010000460">
    <property type="protein sequence ID" value="KAJ8978250.1"/>
    <property type="molecule type" value="Genomic_DNA"/>
</dbReference>
<dbReference type="SUPFAM" id="SSF54236">
    <property type="entry name" value="Ubiquitin-like"/>
    <property type="match status" value="1"/>
</dbReference>
<reference evidence="8" key="1">
    <citation type="journal article" date="2023" name="Insect Mol. Biol.">
        <title>Genome sequencing provides insights into the evolution of gene families encoding plant cell wall-degrading enzymes in longhorned beetles.</title>
        <authorList>
            <person name="Shin N.R."/>
            <person name="Okamura Y."/>
            <person name="Kirsch R."/>
            <person name="Pauchet Y."/>
        </authorList>
    </citation>
    <scope>NUCLEOTIDE SEQUENCE</scope>
    <source>
        <strain evidence="8">MMC_N1</strain>
    </source>
</reference>
<feature type="region of interest" description="Disordered" evidence="5">
    <location>
        <begin position="514"/>
        <end position="600"/>
    </location>
</feature>
<feature type="compositionally biased region" description="Basic residues" evidence="5">
    <location>
        <begin position="540"/>
        <end position="549"/>
    </location>
</feature>
<dbReference type="PANTHER" id="PTHR46102:SF2">
    <property type="entry name" value="AXIN"/>
    <property type="match status" value="1"/>
</dbReference>
<dbReference type="Proteomes" id="UP001162164">
    <property type="component" value="Unassembled WGS sequence"/>
</dbReference>
<dbReference type="Pfam" id="PF08833">
    <property type="entry name" value="Axin_b-cat_bind"/>
    <property type="match status" value="1"/>
</dbReference>
<dbReference type="Gene3D" id="2.40.240.130">
    <property type="match status" value="1"/>
</dbReference>
<dbReference type="Pfam" id="PF00615">
    <property type="entry name" value="RGS"/>
    <property type="match status" value="1"/>
</dbReference>
<dbReference type="Pfam" id="PF00778">
    <property type="entry name" value="DIX"/>
    <property type="match status" value="1"/>
</dbReference>
<dbReference type="InterPro" id="IPR029071">
    <property type="entry name" value="Ubiquitin-like_domsf"/>
</dbReference>
<sequence>MSEGDKNKAGGDQRQQNIYEGSFDHKSPRPPCRERKGVTSCPIGGSPRRWTGTNSSLPLLFPERKAINQMVESSVTAAPGPEQGSSKPDGSVRTSSRPSSRNDTSPPACLRWAQSLQTLLEDPEGVKVFQHFLESEGPHFVDCLDFWFAVEGLRRQIAEEKIIQLVKLIYRKFILKCTLPIDEELRKEIGRLMRSPQCLEPPETYLQYIENVQNPSSGSSSSEFSSNEISNLASGPDPLPTLHEDMELVMNPMVHISHNSGTGSVSTGYHTPNLGASTSGRLTKDLLLLSQKHRAVDVKPKTETFASMFMYRANLGAHAAYNSYNPVSRQDSELHSVSSHSDARTESDNMSLTDSSVVSIANSASPWIRTPFASILIEKLEMVKKQQDQQQMLDRKLKEVKEGEAISSMSDIQSRELANAIREKLQLEDDNDQDILDQHVSRVFSDLTPARSPGLVSPRPHSPPRNRHMQSAYMRPRRRDKDGFSTFSSDSGNVHDYTEGSEHKLTMVKSKSMPEYGEGKVHQGKYGKTIVFEKGPDRPHRQRRVRRLGHPAGPPAREGQPRSGLADGIGQERQGQPHTQRDVAQTSQSQDQQRYFAQREPAQEGVWFEVQLLGEEQRLRMPPLPSPNTAIQLEEAKRRLEDDVRNKTRQKLSMGKNTPEFTQSSQSTLRKSMRGSRAGVPIQTPSEEVTTVVFTFCEEQFPYRTKIPGTQITLRQFKEYLPKRGNYSLTICNSRYFFKTILQELGNQVIQEEIINDGDVLPLWEGKIMAQVKPID</sequence>
<dbReference type="InterPro" id="IPR024066">
    <property type="entry name" value="RGS_subdom1/3"/>
</dbReference>
<dbReference type="Gene3D" id="1.10.196.10">
    <property type="match status" value="1"/>
</dbReference>
<feature type="compositionally biased region" description="Low complexity" evidence="5">
    <location>
        <begin position="213"/>
        <end position="231"/>
    </location>
</feature>
<comment type="subcellular location">
    <subcellularLocation>
        <location evidence="1">Cytoplasm</location>
    </subcellularLocation>
</comment>